<feature type="non-terminal residue" evidence="1">
    <location>
        <position position="73"/>
    </location>
</feature>
<dbReference type="AlphaFoldDB" id="C5KET8"/>
<evidence type="ECO:0000313" key="2">
    <source>
        <dbReference type="Proteomes" id="UP000007800"/>
    </source>
</evidence>
<accession>C5KET8</accession>
<feature type="non-terminal residue" evidence="1">
    <location>
        <position position="1"/>
    </location>
</feature>
<keyword evidence="2" id="KW-1185">Reference proteome</keyword>
<proteinExistence type="predicted"/>
<dbReference type="InParanoid" id="C5KET8"/>
<gene>
    <name evidence="1" type="ORF">Pmar_PMAR017885</name>
</gene>
<reference evidence="1 2" key="1">
    <citation type="submission" date="2008-07" db="EMBL/GenBank/DDBJ databases">
        <authorList>
            <person name="El-Sayed N."/>
            <person name="Caler E."/>
            <person name="Inman J."/>
            <person name="Amedeo P."/>
            <person name="Hass B."/>
            <person name="Wortman J."/>
        </authorList>
    </citation>
    <scope>NUCLEOTIDE SEQUENCE [LARGE SCALE GENOMIC DNA]</scope>
    <source>
        <strain evidence="2">ATCC 50983 / TXsc</strain>
    </source>
</reference>
<dbReference type="GeneID" id="9053070"/>
<sequence>IPWLRPWASADIIFWINSSLWSCNRIEREIRAIRRNALADYYLGTPTPYIPDPIQQHGSNFSLRYLRYRQINT</sequence>
<dbReference type="RefSeq" id="XP_002785209.1">
    <property type="nucleotide sequence ID" value="XM_002785163.1"/>
</dbReference>
<evidence type="ECO:0000313" key="1">
    <source>
        <dbReference type="EMBL" id="EER17005.1"/>
    </source>
</evidence>
<dbReference type="Proteomes" id="UP000007800">
    <property type="component" value="Unassembled WGS sequence"/>
</dbReference>
<name>C5KET8_PERM5</name>
<dbReference type="EMBL" id="GG672502">
    <property type="protein sequence ID" value="EER17005.1"/>
    <property type="molecule type" value="Genomic_DNA"/>
</dbReference>
<protein>
    <submittedName>
        <fullName evidence="1">Uncharacterized protein</fullName>
    </submittedName>
</protein>
<organism evidence="2">
    <name type="scientific">Perkinsus marinus (strain ATCC 50983 / TXsc)</name>
    <dbReference type="NCBI Taxonomy" id="423536"/>
    <lineage>
        <taxon>Eukaryota</taxon>
        <taxon>Sar</taxon>
        <taxon>Alveolata</taxon>
        <taxon>Perkinsozoa</taxon>
        <taxon>Perkinsea</taxon>
        <taxon>Perkinsida</taxon>
        <taxon>Perkinsidae</taxon>
        <taxon>Perkinsus</taxon>
    </lineage>
</organism>